<dbReference type="Pfam" id="PF10106">
    <property type="entry name" value="DUF2345"/>
    <property type="match status" value="1"/>
</dbReference>
<dbReference type="InterPro" id="IPR006533">
    <property type="entry name" value="T6SS_Vgr_RhsGE"/>
</dbReference>
<dbReference type="InterPro" id="IPR037026">
    <property type="entry name" value="Vgr_OB-fold_dom_sf"/>
</dbReference>
<dbReference type="Gene3D" id="2.30.110.50">
    <property type="match status" value="1"/>
</dbReference>
<feature type="domain" description="Putative type VI secretion system Rhs element associated Vgr" evidence="5">
    <location>
        <begin position="503"/>
        <end position="603"/>
    </location>
</feature>
<dbReference type="Pfam" id="PF05954">
    <property type="entry name" value="Phage_GPD"/>
    <property type="match status" value="1"/>
</dbReference>
<keyword evidence="2" id="KW-0175">Coiled coil</keyword>
<dbReference type="RefSeq" id="WP_144093156.1">
    <property type="nucleotide sequence ID" value="NZ_VMHM01000019.1"/>
</dbReference>
<proteinExistence type="inferred from homology"/>
<name>A0A556RVP3_9GAMM</name>
<evidence type="ECO:0000256" key="2">
    <source>
        <dbReference type="SAM" id="Coils"/>
    </source>
</evidence>
<dbReference type="NCBIfam" id="TIGR03361">
    <property type="entry name" value="VI_Rhs_Vgr"/>
    <property type="match status" value="1"/>
</dbReference>
<comment type="caution">
    <text evidence="6">The sequence shown here is derived from an EMBL/GenBank/DDBJ whole genome shotgun (WGS) entry which is preliminary data.</text>
</comment>
<dbReference type="InterPro" id="IPR028244">
    <property type="entry name" value="T6SS_Rhs_Vgr_dom"/>
</dbReference>
<evidence type="ECO:0000259" key="5">
    <source>
        <dbReference type="Pfam" id="PF13296"/>
    </source>
</evidence>
<feature type="domain" description="DUF2345" evidence="4">
    <location>
        <begin position="622"/>
        <end position="768"/>
    </location>
</feature>
<dbReference type="Gene3D" id="3.55.50.10">
    <property type="entry name" value="Baseplate protein-like domains"/>
    <property type="match status" value="1"/>
</dbReference>
<gene>
    <name evidence="6" type="primary">vgrG</name>
    <name evidence="6" type="ORF">FPQ15_12645</name>
</gene>
<reference evidence="6 7" key="1">
    <citation type="submission" date="2019-07" db="EMBL/GenBank/DDBJ databases">
        <title>Gilliamella genomes.</title>
        <authorList>
            <person name="Zheng H."/>
        </authorList>
    </citation>
    <scope>NUCLEOTIDE SEQUENCE [LARGE SCALE GENOMIC DNA]</scope>
    <source>
        <strain evidence="6 7">W8127</strain>
    </source>
</reference>
<dbReference type="Gene3D" id="2.40.50.230">
    <property type="entry name" value="Gp5 N-terminal domain"/>
    <property type="match status" value="1"/>
</dbReference>
<dbReference type="InterPro" id="IPR017847">
    <property type="entry name" value="T6SS_RhsGE_Vgr_subset"/>
</dbReference>
<dbReference type="SUPFAM" id="SSF69255">
    <property type="entry name" value="gp5 N-terminal domain-like"/>
    <property type="match status" value="1"/>
</dbReference>
<dbReference type="InterPro" id="IPR006531">
    <property type="entry name" value="Gp5/Vgr_OB"/>
</dbReference>
<protein>
    <submittedName>
        <fullName evidence="6">Type VI secretion system tip protein VgrG</fullName>
    </submittedName>
</protein>
<dbReference type="Pfam" id="PF04717">
    <property type="entry name" value="Phage_base_V"/>
    <property type="match status" value="1"/>
</dbReference>
<feature type="domain" description="Gp5/Type VI secretion system Vgr protein OB-fold" evidence="3">
    <location>
        <begin position="417"/>
        <end position="482"/>
    </location>
</feature>
<feature type="coiled-coil region" evidence="2">
    <location>
        <begin position="582"/>
        <end position="623"/>
    </location>
</feature>
<dbReference type="InterPro" id="IPR018769">
    <property type="entry name" value="VgrG2_DUF2345"/>
</dbReference>
<sequence length="788" mass="87942">MDIKEIKGVVADSFSSLVSNFSHNNYSLSIENIETSQISILSIEGHEHLNQPWQYTIHFTSQNKQIAIASVLSQFASLTFHPANLPNELINIGSSIASDKPKTIYGVITEFSLISISNDEAHYQVILEPRIALLANNHQSAIFQNKSVIDVVEEVLRNHNFTGVDFRFELNQTYPIREFITQWQESDLAFIQRLLADIGAYFYISTHLEHNCDTIVISDYEQGYQDAGSTIIKQPNGLNDSQRYSVWDLQFSSKTKPNQVSVNDYNYRMADSSLYGSDNSQPNDTTTRGQDYRYEEHHKSLGDAQTVESGSWYAHIRHQHYMSEQLIISGKCNDYKLIPGQHITIEDCPIADIKDGIIIVSTNCTGNRTDSYQTQFTAIPYDGLKPYRPAPLPWPQVSGTLPARVTSPNDDTYGYIDTQGRYRIKFNFDLKNWKKGEESLWVRLAKPYAGDTYGFHFPLIDSTEVAVAFTNGNPDRPYIAHAMHDSSHPDHVTTINKHRNVIRTPANNKLRMDDKRGQEHIKLATEFGKTQLNLGHLVNEKKEQRGSGLELRTDEWGAIRAGKGLYITSEEQVKAGNKQLQMDSAISELAQASEMVKRLNELAQAAQAELSDLQTQKQLFEQSLQELKQPGILTYSPSGIADVTPSSIQQTAGENIIQTAQSSIDVNAFKRFMVTAGNMISLFANAMGIKIFASKGNVDIQAQNEEMLLTSKQDMKITSTDSEVIISAKKKLTLACDGVGIVLENGTIKFMAPGDIEAHVASFGVISPLSYNGSLPELPAGSTCKEKG</sequence>
<dbReference type="Gene3D" id="4.10.220.110">
    <property type="match status" value="1"/>
</dbReference>
<evidence type="ECO:0000256" key="1">
    <source>
        <dbReference type="ARBA" id="ARBA00005558"/>
    </source>
</evidence>
<evidence type="ECO:0000313" key="7">
    <source>
        <dbReference type="Proteomes" id="UP000319483"/>
    </source>
</evidence>
<evidence type="ECO:0000313" key="6">
    <source>
        <dbReference type="EMBL" id="TSJ92959.1"/>
    </source>
</evidence>
<dbReference type="EMBL" id="VMHM01000019">
    <property type="protein sequence ID" value="TSJ92959.1"/>
    <property type="molecule type" value="Genomic_DNA"/>
</dbReference>
<dbReference type="Pfam" id="PF13296">
    <property type="entry name" value="T6SS_Vgr"/>
    <property type="match status" value="1"/>
</dbReference>
<dbReference type="NCBIfam" id="TIGR01646">
    <property type="entry name" value="vgr_GE"/>
    <property type="match status" value="1"/>
</dbReference>
<comment type="similarity">
    <text evidence="1">Belongs to the VgrG protein family.</text>
</comment>
<dbReference type="SUPFAM" id="SSF69279">
    <property type="entry name" value="Phage tail proteins"/>
    <property type="match status" value="2"/>
</dbReference>
<organism evidence="6 7">
    <name type="scientific">Gilliamella apicola</name>
    <dbReference type="NCBI Taxonomy" id="1196095"/>
    <lineage>
        <taxon>Bacteria</taxon>
        <taxon>Pseudomonadati</taxon>
        <taxon>Pseudomonadota</taxon>
        <taxon>Gammaproteobacteria</taxon>
        <taxon>Orbales</taxon>
        <taxon>Orbaceae</taxon>
        <taxon>Gilliamella</taxon>
    </lineage>
</organism>
<accession>A0A556RVP3</accession>
<evidence type="ECO:0000259" key="4">
    <source>
        <dbReference type="Pfam" id="PF10106"/>
    </source>
</evidence>
<dbReference type="Proteomes" id="UP000319483">
    <property type="component" value="Unassembled WGS sequence"/>
</dbReference>
<evidence type="ECO:0000259" key="3">
    <source>
        <dbReference type="Pfam" id="PF04717"/>
    </source>
</evidence>
<dbReference type="AlphaFoldDB" id="A0A556RVP3"/>